<keyword evidence="2 3" id="KW-0539">Nucleus</keyword>
<sequence>MDYSPPGESTVDEFELGTVLARLGLGQYEEILRENGFETWRDVTAILEIDLAELGFKLGDRRKLQGAIHEYSSSNPSHAGDSASSRPLSSEGLPLVGEISDRTHHAARTTRRYRRHPRPDPSAPQKPKTAYVLFGEQVRQDPALNSSSFAELAKETGKRWRELSDKERQDAWERPVANKLQQYKEELNDYKQTEDYKTYQTYLDDFKQGRPNPESILPPKHKASSTGESGPSDQPPAPELQGEEETGSTGARQESVDTDEIMQDQTRDPTSPVEDGMGEVRHIAESLGLDRHLTRVTAFPPEDMTIKAVEAFMYGTGSLIFLWNQNESSDIVRTVYHPESDLKPAVYTTEAFAMAAVGSYCDGDSHSLEVQGKFLQFFLYTLSSSSDMSDLRYMRLFACLAICRFTNSVESARRLMLSALSIGRQTFTSPSFESEMTKEVTRYWWSVFQSVVFLESWFAYNTSQDSRVNKDDLTLYHPPSSSTGQGPGVFHERVGELGQLAAYIAFDLKTASQPKVAQARAHFQSLNEWHRTLPPPMQLSRLSLADPLSLNWHTKRSLLQLHILFLGLFIEPYRNCLIDIAKFRLGDSPTEPEEMETLKNIEEQCVLAARQSARVAALLQSDNSIRSHCWVSLYTSFTGCALLLFSASQKLLGFYGEEIGQDLSYASSHLNVLSFCSYENLTARALYSTLLVIFNDIREIMVSPTYRTMRSLDVAVKEVALAPPSDLEAIEGAVETSKNMLDVARRVMCVLREKLSF</sequence>
<organism evidence="6 7">
    <name type="scientific">Massariosphaeria phaeospora</name>
    <dbReference type="NCBI Taxonomy" id="100035"/>
    <lineage>
        <taxon>Eukaryota</taxon>
        <taxon>Fungi</taxon>
        <taxon>Dikarya</taxon>
        <taxon>Ascomycota</taxon>
        <taxon>Pezizomycotina</taxon>
        <taxon>Dothideomycetes</taxon>
        <taxon>Pleosporomycetidae</taxon>
        <taxon>Pleosporales</taxon>
        <taxon>Pleosporales incertae sedis</taxon>
        <taxon>Massariosphaeria</taxon>
    </lineage>
</organism>
<feature type="region of interest" description="Disordered" evidence="4">
    <location>
        <begin position="71"/>
        <end position="127"/>
    </location>
</feature>
<feature type="region of interest" description="Disordered" evidence="4">
    <location>
        <begin position="205"/>
        <end position="276"/>
    </location>
</feature>
<dbReference type="InterPro" id="IPR051965">
    <property type="entry name" value="ChromReg_NeuronalGeneExpr"/>
</dbReference>
<dbReference type="OrthoDB" id="1919336at2759"/>
<dbReference type="Pfam" id="PF00536">
    <property type="entry name" value="SAM_1"/>
    <property type="match status" value="1"/>
</dbReference>
<comment type="caution">
    <text evidence="6">The sequence shown here is derived from an EMBL/GenBank/DDBJ whole genome shotgun (WGS) entry which is preliminary data.</text>
</comment>
<dbReference type="GO" id="GO:0005634">
    <property type="term" value="C:nucleus"/>
    <property type="evidence" value="ECO:0007669"/>
    <property type="project" value="UniProtKB-UniRule"/>
</dbReference>
<evidence type="ECO:0000256" key="3">
    <source>
        <dbReference type="PROSITE-ProRule" id="PRU00267"/>
    </source>
</evidence>
<evidence type="ECO:0000256" key="2">
    <source>
        <dbReference type="ARBA" id="ARBA00023242"/>
    </source>
</evidence>
<dbReference type="Proteomes" id="UP000481861">
    <property type="component" value="Unassembled WGS sequence"/>
</dbReference>
<dbReference type="Pfam" id="PF00505">
    <property type="entry name" value="HMG_box"/>
    <property type="match status" value="1"/>
</dbReference>
<dbReference type="PANTHER" id="PTHR46040">
    <property type="entry name" value="HIGH MOBILITY GROUP PROTEIN 2"/>
    <property type="match status" value="1"/>
</dbReference>
<keyword evidence="1 3" id="KW-0238">DNA-binding</keyword>
<dbReference type="GO" id="GO:0003677">
    <property type="term" value="F:DNA binding"/>
    <property type="evidence" value="ECO:0007669"/>
    <property type="project" value="UniProtKB-UniRule"/>
</dbReference>
<dbReference type="SUPFAM" id="SSF47095">
    <property type="entry name" value="HMG-box"/>
    <property type="match status" value="1"/>
</dbReference>
<dbReference type="InterPro" id="IPR009071">
    <property type="entry name" value="HMG_box_dom"/>
</dbReference>
<dbReference type="CDD" id="cd12148">
    <property type="entry name" value="fungal_TF_MHR"/>
    <property type="match status" value="1"/>
</dbReference>
<feature type="domain" description="HMG box" evidence="5">
    <location>
        <begin position="124"/>
        <end position="191"/>
    </location>
</feature>
<accession>A0A7C8MFJ4</accession>
<keyword evidence="7" id="KW-1185">Reference proteome</keyword>
<dbReference type="SMART" id="SM00454">
    <property type="entry name" value="SAM"/>
    <property type="match status" value="1"/>
</dbReference>
<dbReference type="InterPro" id="IPR001660">
    <property type="entry name" value="SAM"/>
</dbReference>
<evidence type="ECO:0000259" key="5">
    <source>
        <dbReference type="PROSITE" id="PS50118"/>
    </source>
</evidence>
<dbReference type="PANTHER" id="PTHR46040:SF3">
    <property type="entry name" value="HIGH MOBILITY GROUP PROTEIN 2"/>
    <property type="match status" value="1"/>
</dbReference>
<feature type="compositionally biased region" description="Polar residues" evidence="4">
    <location>
        <begin position="71"/>
        <end position="88"/>
    </location>
</feature>
<dbReference type="Gene3D" id="1.10.30.10">
    <property type="entry name" value="High mobility group box domain"/>
    <property type="match status" value="1"/>
</dbReference>
<dbReference type="EMBL" id="JAADJZ010000003">
    <property type="protein sequence ID" value="KAF2876379.1"/>
    <property type="molecule type" value="Genomic_DNA"/>
</dbReference>
<dbReference type="SMART" id="SM00398">
    <property type="entry name" value="HMG"/>
    <property type="match status" value="1"/>
</dbReference>
<dbReference type="GO" id="GO:0010468">
    <property type="term" value="P:regulation of gene expression"/>
    <property type="evidence" value="ECO:0007669"/>
    <property type="project" value="TreeGrafter"/>
</dbReference>
<evidence type="ECO:0000313" key="6">
    <source>
        <dbReference type="EMBL" id="KAF2876379.1"/>
    </source>
</evidence>
<dbReference type="InterPro" id="IPR013761">
    <property type="entry name" value="SAM/pointed_sf"/>
</dbReference>
<dbReference type="SUPFAM" id="SSF47769">
    <property type="entry name" value="SAM/Pointed domain"/>
    <property type="match status" value="1"/>
</dbReference>
<dbReference type="Gene3D" id="1.10.150.50">
    <property type="entry name" value="Transcription Factor, Ets-1"/>
    <property type="match status" value="1"/>
</dbReference>
<evidence type="ECO:0000256" key="4">
    <source>
        <dbReference type="SAM" id="MobiDB-lite"/>
    </source>
</evidence>
<dbReference type="PROSITE" id="PS50118">
    <property type="entry name" value="HMG_BOX_2"/>
    <property type="match status" value="1"/>
</dbReference>
<name>A0A7C8MFJ4_9PLEO</name>
<reference evidence="6 7" key="1">
    <citation type="submission" date="2020-01" db="EMBL/GenBank/DDBJ databases">
        <authorList>
            <consortium name="DOE Joint Genome Institute"/>
            <person name="Haridas S."/>
            <person name="Albert R."/>
            <person name="Binder M."/>
            <person name="Bloem J."/>
            <person name="Labutti K."/>
            <person name="Salamov A."/>
            <person name="Andreopoulos B."/>
            <person name="Baker S.E."/>
            <person name="Barry K."/>
            <person name="Bills G."/>
            <person name="Bluhm B.H."/>
            <person name="Cannon C."/>
            <person name="Castanera R."/>
            <person name="Culley D.E."/>
            <person name="Daum C."/>
            <person name="Ezra D."/>
            <person name="Gonzalez J.B."/>
            <person name="Henrissat B."/>
            <person name="Kuo A."/>
            <person name="Liang C."/>
            <person name="Lipzen A."/>
            <person name="Lutzoni F."/>
            <person name="Magnuson J."/>
            <person name="Mondo S."/>
            <person name="Nolan M."/>
            <person name="Ohm R."/>
            <person name="Pangilinan J."/>
            <person name="Park H.-J.H."/>
            <person name="Ramirez L."/>
            <person name="Alfaro M."/>
            <person name="Sun H."/>
            <person name="Tritt A."/>
            <person name="Yoshinaga Y."/>
            <person name="Zwiers L.-H.L."/>
            <person name="Turgeon B.G."/>
            <person name="Goodwin S.B."/>
            <person name="Spatafora J.W."/>
            <person name="Crous P.W."/>
            <person name="Grigoriev I.V."/>
        </authorList>
    </citation>
    <scope>NUCLEOTIDE SEQUENCE [LARGE SCALE GENOMIC DNA]</scope>
    <source>
        <strain evidence="6 7">CBS 611.86</strain>
    </source>
</reference>
<feature type="DNA-binding region" description="HMG box" evidence="3">
    <location>
        <begin position="124"/>
        <end position="191"/>
    </location>
</feature>
<protein>
    <recommendedName>
        <fullName evidence="5">HMG box domain-containing protein</fullName>
    </recommendedName>
</protein>
<proteinExistence type="predicted"/>
<dbReference type="AlphaFoldDB" id="A0A7C8MFJ4"/>
<feature type="compositionally biased region" description="Basic residues" evidence="4">
    <location>
        <begin position="105"/>
        <end position="117"/>
    </location>
</feature>
<evidence type="ECO:0000256" key="1">
    <source>
        <dbReference type="ARBA" id="ARBA00023125"/>
    </source>
</evidence>
<evidence type="ECO:0000313" key="7">
    <source>
        <dbReference type="Proteomes" id="UP000481861"/>
    </source>
</evidence>
<gene>
    <name evidence="6" type="ORF">BDV95DRAFT_602369</name>
</gene>
<dbReference type="InterPro" id="IPR036910">
    <property type="entry name" value="HMG_box_dom_sf"/>
</dbReference>